<feature type="coiled-coil region" evidence="1">
    <location>
        <begin position="6"/>
        <end position="37"/>
    </location>
</feature>
<feature type="domain" description="DUF4549" evidence="3">
    <location>
        <begin position="125"/>
        <end position="167"/>
    </location>
</feature>
<feature type="domain" description="DUF4549" evidence="3">
    <location>
        <begin position="4"/>
        <end position="97"/>
    </location>
</feature>
<evidence type="ECO:0000256" key="1">
    <source>
        <dbReference type="SAM" id="Coils"/>
    </source>
</evidence>
<name>A0AAN7NA67_MYCAM</name>
<evidence type="ECO:0000256" key="2">
    <source>
        <dbReference type="SAM" id="MobiDB-lite"/>
    </source>
</evidence>
<organism evidence="4 5">
    <name type="scientific">Mycteria americana</name>
    <name type="common">Wood stork</name>
    <dbReference type="NCBI Taxonomy" id="33587"/>
    <lineage>
        <taxon>Eukaryota</taxon>
        <taxon>Metazoa</taxon>
        <taxon>Chordata</taxon>
        <taxon>Craniata</taxon>
        <taxon>Vertebrata</taxon>
        <taxon>Euteleostomi</taxon>
        <taxon>Archelosauria</taxon>
        <taxon>Archosauria</taxon>
        <taxon>Dinosauria</taxon>
        <taxon>Saurischia</taxon>
        <taxon>Theropoda</taxon>
        <taxon>Coelurosauria</taxon>
        <taxon>Aves</taxon>
        <taxon>Neognathae</taxon>
        <taxon>Neoaves</taxon>
        <taxon>Aequornithes</taxon>
        <taxon>Ciconiiformes</taxon>
        <taxon>Ciconiidae</taxon>
        <taxon>Mycteria</taxon>
    </lineage>
</organism>
<sequence length="493" mass="55467">MDEVYQTSSTEKVQQLEQELAAQLAELKAEIEDNRILQGIPSRAYSDDEMQALTMYPGLALCFKEAVDHLENMWRKTQAGVVQRELESCRRREPTAANGPCCCAREGSRSLRRSRSFALAQQVALCTFQNTKDRITQLVQSKYLRMLRWKRFCMHSSVIEQLYPLYQKCISHIMEEYNDAVQRAASLSAARKSFLTGKNNLVNVVTREDLMIDTRWLVCHLHSLKGIHCFLQKGNTTMIKLNVEYMWQMRMWQIYVAVVQDNWDKLRSAFDKNSDTFNIDVFPFSRVLRRNGWEQRGTELTGLSLEKQNPSLLGTRQGVRLLLAVKKWAGQGGGMKRGCALSSPSPFSTEDLCHKGCTCGSARGSRAQPWPGVALPSQWQLIENRAKESADSPGADMGPLALGFSVRELGRASSSQGFQKESQLNLFFKGNYEELSFFSCYPGGGGYTRAAKAMPPAHVSNIDRVMEGLQEHTAAVFEPHPVQSSSTTSSRAS</sequence>
<reference evidence="4 5" key="1">
    <citation type="journal article" date="2023" name="J. Hered.">
        <title>Chromosome-level genome of the wood stork (Mycteria americana) provides insight into avian chromosome evolution.</title>
        <authorList>
            <person name="Flamio R. Jr."/>
            <person name="Ramstad K.M."/>
        </authorList>
    </citation>
    <scope>NUCLEOTIDE SEQUENCE [LARGE SCALE GENOMIC DNA]</scope>
    <source>
        <strain evidence="4">JAX WOST 10</strain>
    </source>
</reference>
<accession>A0AAN7NA67</accession>
<dbReference type="InterPro" id="IPR029376">
    <property type="entry name" value="DUF4549"/>
</dbReference>
<evidence type="ECO:0000259" key="3">
    <source>
        <dbReference type="Pfam" id="PF15082"/>
    </source>
</evidence>
<evidence type="ECO:0000313" key="5">
    <source>
        <dbReference type="Proteomes" id="UP001333110"/>
    </source>
</evidence>
<keyword evidence="1" id="KW-0175">Coiled coil</keyword>
<feature type="region of interest" description="Disordered" evidence="2">
    <location>
        <begin position="474"/>
        <end position="493"/>
    </location>
</feature>
<protein>
    <recommendedName>
        <fullName evidence="3">DUF4549 domain-containing protein</fullName>
    </recommendedName>
</protein>
<dbReference type="InterPro" id="IPR040401">
    <property type="entry name" value="CCDC162"/>
</dbReference>
<dbReference type="EMBL" id="JAUNZN010000003">
    <property type="protein sequence ID" value="KAK4824338.1"/>
    <property type="molecule type" value="Genomic_DNA"/>
</dbReference>
<comment type="caution">
    <text evidence="4">The sequence shown here is derived from an EMBL/GenBank/DDBJ whole genome shotgun (WGS) entry which is preliminary data.</text>
</comment>
<evidence type="ECO:0000313" key="4">
    <source>
        <dbReference type="EMBL" id="KAK4824338.1"/>
    </source>
</evidence>
<dbReference type="PANTHER" id="PTHR33331:SF13">
    <property type="entry name" value="COILED-COIL DOMAIN CONTAINING 162"/>
    <property type="match status" value="1"/>
</dbReference>
<feature type="compositionally biased region" description="Low complexity" evidence="2">
    <location>
        <begin position="484"/>
        <end position="493"/>
    </location>
</feature>
<dbReference type="AlphaFoldDB" id="A0AAN7NA67"/>
<dbReference type="PANTHER" id="PTHR33331">
    <property type="entry name" value="COILED-COIL DOMAIN-CONTAINING PROTEIN 162"/>
    <property type="match status" value="1"/>
</dbReference>
<proteinExistence type="predicted"/>
<keyword evidence="5" id="KW-1185">Reference proteome</keyword>
<dbReference type="Pfam" id="PF15082">
    <property type="entry name" value="DUF4549"/>
    <property type="match status" value="2"/>
</dbReference>
<dbReference type="Proteomes" id="UP001333110">
    <property type="component" value="Unassembled WGS sequence"/>
</dbReference>
<gene>
    <name evidence="4" type="ORF">QYF61_013673</name>
</gene>